<reference evidence="2" key="2">
    <citation type="submission" date="2025-09" db="UniProtKB">
        <authorList>
            <consortium name="Ensembl"/>
        </authorList>
    </citation>
    <scope>IDENTIFICATION</scope>
</reference>
<dbReference type="AlphaFoldDB" id="A0A8B9E9P0"/>
<proteinExistence type="predicted"/>
<dbReference type="Gene3D" id="2.60.120.920">
    <property type="match status" value="1"/>
</dbReference>
<dbReference type="InterPro" id="IPR050143">
    <property type="entry name" value="TRIM/RBCC"/>
</dbReference>
<dbReference type="InterPro" id="IPR006574">
    <property type="entry name" value="PRY"/>
</dbReference>
<dbReference type="SMART" id="SM00449">
    <property type="entry name" value="SPRY"/>
    <property type="match status" value="1"/>
</dbReference>
<sequence>PSDHLSPLIPAWRKCLLPENTGRCALGCPLRCFSCPCRGMFRSQEVPHLLPRGAAPGPELGKACPGLSSAPDGLAPSVPAVKVTLDPRTAHPLLVLSEDHRSVRRESKTQQVPYSQDRFKYWCCVLGHEEFREGRHCWEVEGEFKGELENESWWAVGVTRASRKGEINMSPEGGIWAVQYNEGQLMSLTSPPTPLSLSAVPMRIWVCLDCTQGQVSFISADNGVEIFTFTAASLKGENIRPWFSGALGFALHRTLVLGHKLCWHPRVSTCL</sequence>
<dbReference type="InterPro" id="IPR043136">
    <property type="entry name" value="B30.2/SPRY_sf"/>
</dbReference>
<dbReference type="InterPro" id="IPR013320">
    <property type="entry name" value="ConA-like_dom_sf"/>
</dbReference>
<name>A0A8B9E9P0_ANSCY</name>
<dbReference type="InterPro" id="IPR003877">
    <property type="entry name" value="SPRY_dom"/>
</dbReference>
<dbReference type="InterPro" id="IPR001870">
    <property type="entry name" value="B30.2/SPRY"/>
</dbReference>
<dbReference type="Pfam" id="PF13765">
    <property type="entry name" value="PRY"/>
    <property type="match status" value="1"/>
</dbReference>
<dbReference type="PROSITE" id="PS50188">
    <property type="entry name" value="B302_SPRY"/>
    <property type="match status" value="1"/>
</dbReference>
<feature type="domain" description="B30.2/SPRY" evidence="1">
    <location>
        <begin position="63"/>
        <end position="262"/>
    </location>
</feature>
<dbReference type="InterPro" id="IPR003879">
    <property type="entry name" value="Butyrophylin_SPRY"/>
</dbReference>
<dbReference type="Proteomes" id="UP000694521">
    <property type="component" value="Unplaced"/>
</dbReference>
<dbReference type="SUPFAM" id="SSF49899">
    <property type="entry name" value="Concanavalin A-like lectins/glucanases"/>
    <property type="match status" value="1"/>
</dbReference>
<dbReference type="SMART" id="SM00589">
    <property type="entry name" value="PRY"/>
    <property type="match status" value="1"/>
</dbReference>
<dbReference type="FunFam" id="2.60.120.920:FF:000004">
    <property type="entry name" value="Butyrophilin subfamily 1 member A1"/>
    <property type="match status" value="1"/>
</dbReference>
<reference evidence="2" key="1">
    <citation type="submission" date="2025-08" db="UniProtKB">
        <authorList>
            <consortium name="Ensembl"/>
        </authorList>
    </citation>
    <scope>IDENTIFICATION</scope>
</reference>
<organism evidence="2 3">
    <name type="scientific">Anser cygnoides</name>
    <name type="common">Swan goose</name>
    <dbReference type="NCBI Taxonomy" id="8845"/>
    <lineage>
        <taxon>Eukaryota</taxon>
        <taxon>Metazoa</taxon>
        <taxon>Chordata</taxon>
        <taxon>Craniata</taxon>
        <taxon>Vertebrata</taxon>
        <taxon>Euteleostomi</taxon>
        <taxon>Archelosauria</taxon>
        <taxon>Archosauria</taxon>
        <taxon>Dinosauria</taxon>
        <taxon>Saurischia</taxon>
        <taxon>Theropoda</taxon>
        <taxon>Coelurosauria</taxon>
        <taxon>Aves</taxon>
        <taxon>Neognathae</taxon>
        <taxon>Galloanserae</taxon>
        <taxon>Anseriformes</taxon>
        <taxon>Anatidae</taxon>
        <taxon>Anserinae</taxon>
        <taxon>Anser</taxon>
    </lineage>
</organism>
<keyword evidence="3" id="KW-1185">Reference proteome</keyword>
<dbReference type="Pfam" id="PF00622">
    <property type="entry name" value="SPRY"/>
    <property type="match status" value="1"/>
</dbReference>
<accession>A0A8B9E9P0</accession>
<dbReference type="Ensembl" id="ENSACDT00005022298.1">
    <property type="protein sequence ID" value="ENSACDP00005018614.1"/>
    <property type="gene ID" value="ENSACDG00005013528.1"/>
</dbReference>
<dbReference type="CDD" id="cd12888">
    <property type="entry name" value="SPRY_PRY_TRIM7_like"/>
    <property type="match status" value="1"/>
</dbReference>
<dbReference type="PRINTS" id="PR01407">
    <property type="entry name" value="BUTYPHLNCDUF"/>
</dbReference>
<protein>
    <recommendedName>
        <fullName evidence="1">B30.2/SPRY domain-containing protein</fullName>
    </recommendedName>
</protein>
<evidence type="ECO:0000259" key="1">
    <source>
        <dbReference type="PROSITE" id="PS50188"/>
    </source>
</evidence>
<evidence type="ECO:0000313" key="3">
    <source>
        <dbReference type="Proteomes" id="UP000694521"/>
    </source>
</evidence>
<dbReference type="PANTHER" id="PTHR24103">
    <property type="entry name" value="E3 UBIQUITIN-PROTEIN LIGASE TRIM"/>
    <property type="match status" value="1"/>
</dbReference>
<evidence type="ECO:0000313" key="2">
    <source>
        <dbReference type="Ensembl" id="ENSACDP00005018614.1"/>
    </source>
</evidence>